<evidence type="ECO:0000313" key="1">
    <source>
        <dbReference type="EMBL" id="CAG7731172.1"/>
    </source>
</evidence>
<keyword evidence="2" id="KW-1185">Reference proteome</keyword>
<name>A0A8J2K334_9HEXA</name>
<dbReference type="AlphaFoldDB" id="A0A8J2K334"/>
<dbReference type="Proteomes" id="UP000708208">
    <property type="component" value="Unassembled WGS sequence"/>
</dbReference>
<protein>
    <submittedName>
        <fullName evidence="1">Uncharacterized protein</fullName>
    </submittedName>
</protein>
<feature type="non-terminal residue" evidence="1">
    <location>
        <position position="1"/>
    </location>
</feature>
<reference evidence="1" key="1">
    <citation type="submission" date="2021-06" db="EMBL/GenBank/DDBJ databases">
        <authorList>
            <person name="Hodson N. C."/>
            <person name="Mongue J. A."/>
            <person name="Jaron S. K."/>
        </authorList>
    </citation>
    <scope>NUCLEOTIDE SEQUENCE</scope>
</reference>
<evidence type="ECO:0000313" key="2">
    <source>
        <dbReference type="Proteomes" id="UP000708208"/>
    </source>
</evidence>
<comment type="caution">
    <text evidence="1">The sequence shown here is derived from an EMBL/GenBank/DDBJ whole genome shotgun (WGS) entry which is preliminary data.</text>
</comment>
<sequence length="122" mass="13421">FQKNVLRQLVKISTDVGQVTRLLNQSSSLTAFEDSEIPGVVIPMNSWKEFTSLNDWLITKDNTLTFTNYLKGIGGIDTENLVQLFGSQNLASKGPAAKVNIQPAMANVYWVNKSPSNYGLLG</sequence>
<organism evidence="1 2">
    <name type="scientific">Allacma fusca</name>
    <dbReference type="NCBI Taxonomy" id="39272"/>
    <lineage>
        <taxon>Eukaryota</taxon>
        <taxon>Metazoa</taxon>
        <taxon>Ecdysozoa</taxon>
        <taxon>Arthropoda</taxon>
        <taxon>Hexapoda</taxon>
        <taxon>Collembola</taxon>
        <taxon>Symphypleona</taxon>
        <taxon>Sminthuridae</taxon>
        <taxon>Allacma</taxon>
    </lineage>
</organism>
<dbReference type="EMBL" id="CAJVCH010207389">
    <property type="protein sequence ID" value="CAG7731172.1"/>
    <property type="molecule type" value="Genomic_DNA"/>
</dbReference>
<accession>A0A8J2K334</accession>
<proteinExistence type="predicted"/>
<gene>
    <name evidence="1" type="ORF">AFUS01_LOCUS19779</name>
</gene>